<dbReference type="EMBL" id="CAJQZP010001133">
    <property type="protein sequence ID" value="CAG5019935.1"/>
    <property type="molecule type" value="Genomic_DNA"/>
</dbReference>
<protein>
    <submittedName>
        <fullName evidence="1">(apollo) hypothetical protein</fullName>
    </submittedName>
</protein>
<name>A0A8S3XFF1_PARAO</name>
<comment type="caution">
    <text evidence="1">The sequence shown here is derived from an EMBL/GenBank/DDBJ whole genome shotgun (WGS) entry which is preliminary data.</text>
</comment>
<dbReference type="PANTHER" id="PTHR11012">
    <property type="entry name" value="PROTEIN KINASE-LIKE DOMAIN-CONTAINING"/>
    <property type="match status" value="1"/>
</dbReference>
<accession>A0A8S3XFF1</accession>
<dbReference type="InterPro" id="IPR004119">
    <property type="entry name" value="EcKL"/>
</dbReference>
<keyword evidence="2" id="KW-1185">Reference proteome</keyword>
<dbReference type="OrthoDB" id="191037at2759"/>
<reference evidence="1" key="1">
    <citation type="submission" date="2021-04" db="EMBL/GenBank/DDBJ databases">
        <authorList>
            <person name="Tunstrom K."/>
        </authorList>
    </citation>
    <scope>NUCLEOTIDE SEQUENCE</scope>
</reference>
<evidence type="ECO:0000313" key="2">
    <source>
        <dbReference type="Proteomes" id="UP000691718"/>
    </source>
</evidence>
<dbReference type="PANTHER" id="PTHR11012:SF30">
    <property type="entry name" value="PROTEIN KINASE-LIKE DOMAIN-CONTAINING"/>
    <property type="match status" value="1"/>
</dbReference>
<organism evidence="1 2">
    <name type="scientific">Parnassius apollo</name>
    <name type="common">Apollo butterfly</name>
    <name type="synonym">Papilio apollo</name>
    <dbReference type="NCBI Taxonomy" id="110799"/>
    <lineage>
        <taxon>Eukaryota</taxon>
        <taxon>Metazoa</taxon>
        <taxon>Ecdysozoa</taxon>
        <taxon>Arthropoda</taxon>
        <taxon>Hexapoda</taxon>
        <taxon>Insecta</taxon>
        <taxon>Pterygota</taxon>
        <taxon>Neoptera</taxon>
        <taxon>Endopterygota</taxon>
        <taxon>Lepidoptera</taxon>
        <taxon>Glossata</taxon>
        <taxon>Ditrysia</taxon>
        <taxon>Papilionoidea</taxon>
        <taxon>Papilionidae</taxon>
        <taxon>Parnassiinae</taxon>
        <taxon>Parnassini</taxon>
        <taxon>Parnassius</taxon>
        <taxon>Parnassius</taxon>
    </lineage>
</organism>
<proteinExistence type="predicted"/>
<dbReference type="Pfam" id="PF02958">
    <property type="entry name" value="EcKL"/>
    <property type="match status" value="1"/>
</dbReference>
<gene>
    <name evidence="1" type="ORF">PAPOLLO_LOCUS17172</name>
</gene>
<dbReference type="AlphaFoldDB" id="A0A8S3XFF1"/>
<evidence type="ECO:0000313" key="1">
    <source>
        <dbReference type="EMBL" id="CAG5019935.1"/>
    </source>
</evidence>
<sequence length="189" mass="21767">MATAAIKEENKAKVEAFVQKVRIDDGNKFFMPSRQPIIAHGDFRPSNLMHRTREDGQLQVVILDYQMLQISNPIVDLMFFILSGSDEEFRAKHYRQLLEHYYMELCNALTRLDVDAKEVYPKEDFEYDLEKIQPYGLFISLLMLPVVTVEAENAPLMDGDIRNLMIKPNELAATRLNGAVNDFVRLGVL</sequence>
<dbReference type="Proteomes" id="UP000691718">
    <property type="component" value="Unassembled WGS sequence"/>
</dbReference>